<keyword evidence="4" id="KW-0472">Membrane</keyword>
<dbReference type="EnsemblFungi" id="MAPG_03275T0">
    <property type="protein sequence ID" value="MAPG_03275T0"/>
    <property type="gene ID" value="MAPG_03275"/>
</dbReference>
<keyword evidence="8" id="KW-1185">Reference proteome</keyword>
<name>A0A0C4DTK5_MAGP6</name>
<organism evidence="7 8">
    <name type="scientific">Magnaporthiopsis poae (strain ATCC 64411 / 73-15)</name>
    <name type="common">Kentucky bluegrass fungus</name>
    <name type="synonym">Magnaporthe poae</name>
    <dbReference type="NCBI Taxonomy" id="644358"/>
    <lineage>
        <taxon>Eukaryota</taxon>
        <taxon>Fungi</taxon>
        <taxon>Dikarya</taxon>
        <taxon>Ascomycota</taxon>
        <taxon>Pezizomycotina</taxon>
        <taxon>Sordariomycetes</taxon>
        <taxon>Sordariomycetidae</taxon>
        <taxon>Magnaporthales</taxon>
        <taxon>Magnaporthaceae</taxon>
        <taxon>Magnaporthiopsis</taxon>
    </lineage>
</organism>
<dbReference type="OMA" id="YLEFLMA"/>
<dbReference type="EMBL" id="GL876967">
    <property type="protein sequence ID" value="KLU84230.1"/>
    <property type="molecule type" value="Genomic_DNA"/>
</dbReference>
<feature type="domain" description="Alpha/beta hydrolase fold-3" evidence="5">
    <location>
        <begin position="216"/>
        <end position="442"/>
    </location>
</feature>
<dbReference type="InterPro" id="IPR013094">
    <property type="entry name" value="AB_hydrolase_3"/>
</dbReference>
<evidence type="ECO:0000313" key="8">
    <source>
        <dbReference type="Proteomes" id="UP000011715"/>
    </source>
</evidence>
<keyword evidence="4" id="KW-1133">Transmembrane helix</keyword>
<dbReference type="STRING" id="644358.A0A0C4DTK5"/>
<dbReference type="Proteomes" id="UP000011715">
    <property type="component" value="Unassembled WGS sequence"/>
</dbReference>
<reference evidence="7" key="5">
    <citation type="submission" date="2015-06" db="UniProtKB">
        <authorList>
            <consortium name="EnsemblFungi"/>
        </authorList>
    </citation>
    <scope>IDENTIFICATION</scope>
    <source>
        <strain evidence="7">ATCC 64411</strain>
    </source>
</reference>
<dbReference type="PANTHER" id="PTHR48081:SF2">
    <property type="entry name" value="ALPHA_BETA-HYDROLASE"/>
    <property type="match status" value="1"/>
</dbReference>
<feature type="transmembrane region" description="Helical" evidence="4">
    <location>
        <begin position="94"/>
        <end position="113"/>
    </location>
</feature>
<dbReference type="SUPFAM" id="SSF53474">
    <property type="entry name" value="alpha/beta-Hydrolases"/>
    <property type="match status" value="1"/>
</dbReference>
<dbReference type="InterPro" id="IPR029058">
    <property type="entry name" value="AB_hydrolase_fold"/>
</dbReference>
<dbReference type="InterPro" id="IPR033140">
    <property type="entry name" value="Lipase_GDXG_put_SER_AS"/>
</dbReference>
<dbReference type="VEuPathDB" id="FungiDB:MAPG_03275"/>
<dbReference type="PANTHER" id="PTHR48081">
    <property type="entry name" value="AB HYDROLASE SUPERFAMILY PROTEIN C4A8.06C"/>
    <property type="match status" value="1"/>
</dbReference>
<feature type="active site" evidence="3">
    <location>
        <position position="295"/>
    </location>
</feature>
<reference evidence="6" key="2">
    <citation type="submission" date="2010-05" db="EMBL/GenBank/DDBJ databases">
        <title>The Genome Sequence of Magnaporthe poae strain ATCC 64411.</title>
        <authorList>
            <consortium name="The Broad Institute Genome Sequencing Platform"/>
            <consortium name="Broad Institute Genome Sequencing Center for Infectious Disease"/>
            <person name="Ma L.-J."/>
            <person name="Dead R."/>
            <person name="Young S."/>
            <person name="Zeng Q."/>
            <person name="Koehrsen M."/>
            <person name="Alvarado L."/>
            <person name="Berlin A."/>
            <person name="Chapman S.B."/>
            <person name="Chen Z."/>
            <person name="Freedman E."/>
            <person name="Gellesch M."/>
            <person name="Goldberg J."/>
            <person name="Griggs A."/>
            <person name="Gujja S."/>
            <person name="Heilman E.R."/>
            <person name="Heiman D."/>
            <person name="Hepburn T."/>
            <person name="Howarth C."/>
            <person name="Jen D."/>
            <person name="Larson L."/>
            <person name="Mehta T."/>
            <person name="Neiman D."/>
            <person name="Pearson M."/>
            <person name="Roberts A."/>
            <person name="Saif S."/>
            <person name="Shea T."/>
            <person name="Shenoy N."/>
            <person name="Sisk P."/>
            <person name="Stolte C."/>
            <person name="Sykes S."/>
            <person name="Walk T."/>
            <person name="White J."/>
            <person name="Yandava C."/>
            <person name="Haas B."/>
            <person name="Nusbaum C."/>
            <person name="Birren B."/>
        </authorList>
    </citation>
    <scope>NUCLEOTIDE SEQUENCE</scope>
    <source>
        <strain evidence="6">ATCC 64411</strain>
    </source>
</reference>
<accession>A0A0C4DTK5</accession>
<reference evidence="7" key="4">
    <citation type="journal article" date="2015" name="G3 (Bethesda)">
        <title>Genome sequences of three phytopathogenic species of the Magnaporthaceae family of fungi.</title>
        <authorList>
            <person name="Okagaki L.H."/>
            <person name="Nunes C.C."/>
            <person name="Sailsbery J."/>
            <person name="Clay B."/>
            <person name="Brown D."/>
            <person name="John T."/>
            <person name="Oh Y."/>
            <person name="Young N."/>
            <person name="Fitzgerald M."/>
            <person name="Haas B.J."/>
            <person name="Zeng Q."/>
            <person name="Young S."/>
            <person name="Adiconis X."/>
            <person name="Fan L."/>
            <person name="Levin J.Z."/>
            <person name="Mitchell T.K."/>
            <person name="Okubara P.A."/>
            <person name="Farman M.L."/>
            <person name="Kohn L.M."/>
            <person name="Birren B."/>
            <person name="Ma L.-J."/>
            <person name="Dean R.A."/>
        </authorList>
    </citation>
    <scope>NUCLEOTIDE SEQUENCE</scope>
    <source>
        <strain evidence="7">ATCC 64411 / 73-15</strain>
    </source>
</reference>
<dbReference type="OrthoDB" id="408631at2759"/>
<reference evidence="6" key="3">
    <citation type="submission" date="2011-03" db="EMBL/GenBank/DDBJ databases">
        <title>Annotation of Magnaporthe poae ATCC 64411.</title>
        <authorList>
            <person name="Ma L.-J."/>
            <person name="Dead R."/>
            <person name="Young S.K."/>
            <person name="Zeng Q."/>
            <person name="Gargeya S."/>
            <person name="Fitzgerald M."/>
            <person name="Haas B."/>
            <person name="Abouelleil A."/>
            <person name="Alvarado L."/>
            <person name="Arachchi H.M."/>
            <person name="Berlin A."/>
            <person name="Brown A."/>
            <person name="Chapman S.B."/>
            <person name="Chen Z."/>
            <person name="Dunbar C."/>
            <person name="Freedman E."/>
            <person name="Gearin G."/>
            <person name="Gellesch M."/>
            <person name="Goldberg J."/>
            <person name="Griggs A."/>
            <person name="Gujja S."/>
            <person name="Heiman D."/>
            <person name="Howarth C."/>
            <person name="Larson L."/>
            <person name="Lui A."/>
            <person name="MacDonald P.J.P."/>
            <person name="Mehta T."/>
            <person name="Montmayeur A."/>
            <person name="Murphy C."/>
            <person name="Neiman D."/>
            <person name="Pearson M."/>
            <person name="Priest M."/>
            <person name="Roberts A."/>
            <person name="Saif S."/>
            <person name="Shea T."/>
            <person name="Shenoy N."/>
            <person name="Sisk P."/>
            <person name="Stolte C."/>
            <person name="Sykes S."/>
            <person name="Yandava C."/>
            <person name="Wortman J."/>
            <person name="Nusbaum C."/>
            <person name="Birren B."/>
        </authorList>
    </citation>
    <scope>NUCLEOTIDE SEQUENCE</scope>
    <source>
        <strain evidence="6">ATCC 64411</strain>
    </source>
</reference>
<evidence type="ECO:0000313" key="6">
    <source>
        <dbReference type="EMBL" id="KLU84230.1"/>
    </source>
</evidence>
<dbReference type="Gene3D" id="3.40.50.1820">
    <property type="entry name" value="alpha/beta hydrolase"/>
    <property type="match status" value="1"/>
</dbReference>
<dbReference type="AlphaFoldDB" id="A0A0C4DTK5"/>
<evidence type="ECO:0000256" key="4">
    <source>
        <dbReference type="SAM" id="Phobius"/>
    </source>
</evidence>
<protein>
    <recommendedName>
        <fullName evidence="5">Alpha/beta hydrolase fold-3 domain-containing protein</fullName>
    </recommendedName>
</protein>
<dbReference type="InterPro" id="IPR050300">
    <property type="entry name" value="GDXG_lipolytic_enzyme"/>
</dbReference>
<gene>
    <name evidence="6" type="ORF">MAPG_03275</name>
</gene>
<dbReference type="Pfam" id="PF07859">
    <property type="entry name" value="Abhydrolase_3"/>
    <property type="match status" value="1"/>
</dbReference>
<evidence type="ECO:0000313" key="7">
    <source>
        <dbReference type="EnsemblFungi" id="MAPG_03275T0"/>
    </source>
</evidence>
<comment type="similarity">
    <text evidence="1">Belongs to the 'GDXG' lipolytic enzyme family.</text>
</comment>
<evidence type="ECO:0000256" key="1">
    <source>
        <dbReference type="ARBA" id="ARBA00010515"/>
    </source>
</evidence>
<dbReference type="eggNOG" id="ENOG502RDZA">
    <property type="taxonomic scope" value="Eukaryota"/>
</dbReference>
<dbReference type="EMBL" id="ADBL01000790">
    <property type="status" value="NOT_ANNOTATED_CDS"/>
    <property type="molecule type" value="Genomic_DNA"/>
</dbReference>
<dbReference type="GO" id="GO:0016787">
    <property type="term" value="F:hydrolase activity"/>
    <property type="evidence" value="ECO:0007669"/>
    <property type="project" value="UniProtKB-KW"/>
</dbReference>
<keyword evidence="2" id="KW-0378">Hydrolase</keyword>
<feature type="transmembrane region" description="Helical" evidence="4">
    <location>
        <begin position="69"/>
        <end position="88"/>
    </location>
</feature>
<evidence type="ECO:0000259" key="5">
    <source>
        <dbReference type="Pfam" id="PF07859"/>
    </source>
</evidence>
<evidence type="ECO:0000256" key="3">
    <source>
        <dbReference type="PROSITE-ProRule" id="PRU10038"/>
    </source>
</evidence>
<feature type="transmembrane region" description="Helical" evidence="4">
    <location>
        <begin position="214"/>
        <end position="232"/>
    </location>
</feature>
<reference evidence="8" key="1">
    <citation type="submission" date="2010-05" db="EMBL/GenBank/DDBJ databases">
        <title>The genome sequence of Magnaporthe poae strain ATCC 64411.</title>
        <authorList>
            <person name="Ma L.-J."/>
            <person name="Dead R."/>
            <person name="Young S."/>
            <person name="Zeng Q."/>
            <person name="Koehrsen M."/>
            <person name="Alvarado L."/>
            <person name="Berlin A."/>
            <person name="Chapman S.B."/>
            <person name="Chen Z."/>
            <person name="Freedman E."/>
            <person name="Gellesch M."/>
            <person name="Goldberg J."/>
            <person name="Griggs A."/>
            <person name="Gujja S."/>
            <person name="Heilman E.R."/>
            <person name="Heiman D."/>
            <person name="Hepburn T."/>
            <person name="Howarth C."/>
            <person name="Jen D."/>
            <person name="Larson L."/>
            <person name="Mehta T."/>
            <person name="Neiman D."/>
            <person name="Pearson M."/>
            <person name="Roberts A."/>
            <person name="Saif S."/>
            <person name="Shea T."/>
            <person name="Shenoy N."/>
            <person name="Sisk P."/>
            <person name="Stolte C."/>
            <person name="Sykes S."/>
            <person name="Walk T."/>
            <person name="White J."/>
            <person name="Yandava C."/>
            <person name="Haas B."/>
            <person name="Nusbaum C."/>
            <person name="Birren B."/>
        </authorList>
    </citation>
    <scope>NUCLEOTIDE SEQUENCE [LARGE SCALE GENOMIC DNA]</scope>
    <source>
        <strain evidence="8">ATCC 64411 / 73-15</strain>
    </source>
</reference>
<evidence type="ECO:0000256" key="2">
    <source>
        <dbReference type="ARBA" id="ARBA00022801"/>
    </source>
</evidence>
<dbReference type="PROSITE" id="PS01174">
    <property type="entry name" value="LIPASE_GDXG_SER"/>
    <property type="match status" value="1"/>
</dbReference>
<keyword evidence="4" id="KW-0812">Transmembrane</keyword>
<proteinExistence type="inferred from homology"/>
<sequence>MRAGIARVSTPAQQAPLPKIFFFSSFGARCLPCFDYRQTTTASSSSSSKQIYIKNTTGRGRKPLLSPEAMLLGPVSYLDCLVFCVFLAPQLILQAGLVDTVGCALGCLPFMLYRLPRDFLRDRFGSGPDRLTPFAQRADAFEDFVIRCVRYAFANIPPRVARVFFDRKVSLPFLRWRMLRHGYVTWPVHWHEHQEEHCKGVWVVSDPTRRPDVVLYYLHGGGFAMGSAYFYLDFLLAWHHVLVESGYRNPAIFGLEYTLVPDACFPTQLDEAIRGYNHVLSVAQDPSTVVLAGDSAGGALALSLLLHLGRDKSRTPEKCGIPVNVAEARPELPAMAVLISPWTTLVSRSQRNTESDYLDVETLHRFGKNYCGSDRSVDEPLVSPGMCEDKQWWRRAGPVKGVFVTYGEEEVFAPEAKRLVKIWRAAGVEVNSLEEEAGVHAWPVASIFISTQKERRLKSLRSIVTAMREHIP</sequence>